<dbReference type="EMBL" id="HBHP01032536">
    <property type="protein sequence ID" value="CAD9776056.1"/>
    <property type="molecule type" value="Transcribed_RNA"/>
</dbReference>
<feature type="transmembrane region" description="Helical" evidence="2">
    <location>
        <begin position="177"/>
        <end position="200"/>
    </location>
</feature>
<evidence type="ECO:0000313" key="3">
    <source>
        <dbReference type="EMBL" id="CAD9776053.1"/>
    </source>
</evidence>
<keyword evidence="2" id="KW-1133">Transmembrane helix</keyword>
<dbReference type="AlphaFoldDB" id="A0A7S2XFV5"/>
<proteinExistence type="predicted"/>
<feature type="region of interest" description="Disordered" evidence="1">
    <location>
        <begin position="135"/>
        <end position="159"/>
    </location>
</feature>
<keyword evidence="2" id="KW-0472">Membrane</keyword>
<keyword evidence="2" id="KW-0812">Transmembrane</keyword>
<feature type="transmembrane region" description="Helical" evidence="2">
    <location>
        <begin position="9"/>
        <end position="28"/>
    </location>
</feature>
<evidence type="ECO:0000256" key="1">
    <source>
        <dbReference type="SAM" id="MobiDB-lite"/>
    </source>
</evidence>
<evidence type="ECO:0000313" key="4">
    <source>
        <dbReference type="EMBL" id="CAD9776056.1"/>
    </source>
</evidence>
<gene>
    <name evidence="3" type="ORF">LSP00402_LOCUS20057</name>
    <name evidence="4" type="ORF">LSP00402_LOCUS20060</name>
</gene>
<feature type="transmembrane region" description="Helical" evidence="2">
    <location>
        <begin position="34"/>
        <end position="53"/>
    </location>
</feature>
<organism evidence="3">
    <name type="scientific">Lotharella oceanica</name>
    <dbReference type="NCBI Taxonomy" id="641309"/>
    <lineage>
        <taxon>Eukaryota</taxon>
        <taxon>Sar</taxon>
        <taxon>Rhizaria</taxon>
        <taxon>Cercozoa</taxon>
        <taxon>Chlorarachniophyceae</taxon>
        <taxon>Lotharella</taxon>
    </lineage>
</organism>
<protein>
    <submittedName>
        <fullName evidence="3">Uncharacterized protein</fullName>
    </submittedName>
</protein>
<sequence length="253" mass="28803">MLAREPRYAGWQCYLILQVLCTTTATLVTDNQPAGSVSFSGGFMLVSFMMVFIEYEYVHLLWSLQDLYANKFSGHIGLSSRSFRRSHRKNNSNSKSHHKKDNSKSINESKHEKNKLVNPESFPTIQSLNHEEVATAGDDGTEDNGGNGEEENKPRKLRKKERAQLKRAKGMIHKLNIYVWTIGIVALFVIAALFTFGIIAATTNHKYSEDTRDFSTSYDFASDLGEWVFIVVYGYYAYYNYVPLKFSCGDETN</sequence>
<feature type="region of interest" description="Disordered" evidence="1">
    <location>
        <begin position="80"/>
        <end position="121"/>
    </location>
</feature>
<evidence type="ECO:0000256" key="2">
    <source>
        <dbReference type="SAM" id="Phobius"/>
    </source>
</evidence>
<reference evidence="3" key="1">
    <citation type="submission" date="2021-01" db="EMBL/GenBank/DDBJ databases">
        <authorList>
            <person name="Corre E."/>
            <person name="Pelletier E."/>
            <person name="Niang G."/>
            <person name="Scheremetjew M."/>
            <person name="Finn R."/>
            <person name="Kale V."/>
            <person name="Holt S."/>
            <person name="Cochrane G."/>
            <person name="Meng A."/>
            <person name="Brown T."/>
            <person name="Cohen L."/>
        </authorList>
    </citation>
    <scope>NUCLEOTIDE SEQUENCE</scope>
    <source>
        <strain evidence="3">CCMP622</strain>
    </source>
</reference>
<name>A0A7S2XFV5_9EUKA</name>
<dbReference type="EMBL" id="HBHP01032533">
    <property type="protein sequence ID" value="CAD9776053.1"/>
    <property type="molecule type" value="Transcribed_RNA"/>
</dbReference>
<accession>A0A7S2XFV5</accession>
<feature type="transmembrane region" description="Helical" evidence="2">
    <location>
        <begin position="220"/>
        <end position="238"/>
    </location>
</feature>
<feature type="compositionally biased region" description="Basic residues" evidence="1">
    <location>
        <begin position="82"/>
        <end position="101"/>
    </location>
</feature>